<dbReference type="Gene3D" id="3.10.100.10">
    <property type="entry name" value="Mannose-Binding Protein A, subunit A"/>
    <property type="match status" value="1"/>
</dbReference>
<dbReference type="PANTHER" id="PTHR10225">
    <property type="entry name" value="HYALURONAN RECEPTOR"/>
    <property type="match status" value="1"/>
</dbReference>
<evidence type="ECO:0000256" key="25">
    <source>
        <dbReference type="SAM" id="MobiDB-lite"/>
    </source>
</evidence>
<dbReference type="InterPro" id="IPR043210">
    <property type="entry name" value="CD44_antigen-like"/>
</dbReference>
<feature type="domain" description="Link" evidence="28">
    <location>
        <begin position="34"/>
        <end position="123"/>
    </location>
</feature>
<evidence type="ECO:0000256" key="26">
    <source>
        <dbReference type="SAM" id="Phobius"/>
    </source>
</evidence>
<dbReference type="InterPro" id="IPR016186">
    <property type="entry name" value="C-type_lectin-like/link_sf"/>
</dbReference>
<evidence type="ECO:0000256" key="5">
    <source>
        <dbReference type="ARBA" id="ARBA00022475"/>
    </source>
</evidence>
<evidence type="ECO:0000256" key="1">
    <source>
        <dbReference type="ARBA" id="ARBA00004105"/>
    </source>
</evidence>
<dbReference type="GO" id="GO:0016323">
    <property type="term" value="C:basolateral plasma membrane"/>
    <property type="evidence" value="ECO:0007669"/>
    <property type="project" value="TreeGrafter"/>
</dbReference>
<accession>A0AAD8D3F1</accession>
<dbReference type="EMBL" id="JAGXEW010000018">
    <property type="protein sequence ID" value="KAK1161589.1"/>
    <property type="molecule type" value="Genomic_DNA"/>
</dbReference>
<keyword evidence="12 26" id="KW-1133">Transmembrane helix</keyword>
<dbReference type="GO" id="GO:0004896">
    <property type="term" value="F:cytokine receptor activity"/>
    <property type="evidence" value="ECO:0007669"/>
    <property type="project" value="TreeGrafter"/>
</dbReference>
<evidence type="ECO:0000256" key="8">
    <source>
        <dbReference type="ARBA" id="ARBA00022692"/>
    </source>
</evidence>
<feature type="region of interest" description="Disordered" evidence="25">
    <location>
        <begin position="314"/>
        <end position="342"/>
    </location>
</feature>
<keyword evidence="15" id="KW-0675">Receptor</keyword>
<evidence type="ECO:0000256" key="11">
    <source>
        <dbReference type="ARBA" id="ARBA00022974"/>
    </source>
</evidence>
<dbReference type="PROSITE" id="PS50963">
    <property type="entry name" value="LINK_2"/>
    <property type="match status" value="1"/>
</dbReference>
<keyword evidence="6" id="KW-0964">Secreted</keyword>
<dbReference type="InterPro" id="IPR001231">
    <property type="entry name" value="CD44_antigen"/>
</dbReference>
<dbReference type="GO" id="GO:0048731">
    <property type="term" value="P:system development"/>
    <property type="evidence" value="ECO:0007669"/>
    <property type="project" value="UniProtKB-ARBA"/>
</dbReference>
<evidence type="ECO:0000256" key="15">
    <source>
        <dbReference type="ARBA" id="ARBA00023170"/>
    </source>
</evidence>
<gene>
    <name evidence="29" type="primary">CD44</name>
    <name evidence="29" type="ORF">AOXY_G19188</name>
</gene>
<keyword evidence="5" id="KW-1003">Cell membrane</keyword>
<evidence type="ECO:0000256" key="22">
    <source>
        <dbReference type="ARBA" id="ARBA00032514"/>
    </source>
</evidence>
<evidence type="ECO:0000256" key="3">
    <source>
        <dbReference type="ARBA" id="ARBA00004613"/>
    </source>
</evidence>
<dbReference type="FunFam" id="3.10.100.10:FF:000004">
    <property type="entry name" value="CD44 antigen isoform X2"/>
    <property type="match status" value="1"/>
</dbReference>
<feature type="compositionally biased region" description="Polar residues" evidence="25">
    <location>
        <begin position="207"/>
        <end position="218"/>
    </location>
</feature>
<evidence type="ECO:0000256" key="7">
    <source>
        <dbReference type="ARBA" id="ARBA00022553"/>
    </source>
</evidence>
<dbReference type="GO" id="GO:0005540">
    <property type="term" value="F:hyaluronic acid binding"/>
    <property type="evidence" value="ECO:0007669"/>
    <property type="project" value="InterPro"/>
</dbReference>
<feature type="region of interest" description="Disordered" evidence="25">
    <location>
        <begin position="181"/>
        <end position="234"/>
    </location>
</feature>
<dbReference type="GO" id="GO:0042981">
    <property type="term" value="P:regulation of apoptotic process"/>
    <property type="evidence" value="ECO:0007669"/>
    <property type="project" value="UniProtKB-ARBA"/>
</dbReference>
<dbReference type="PRINTS" id="PR01265">
    <property type="entry name" value="LINKMODULE"/>
</dbReference>
<evidence type="ECO:0000256" key="10">
    <source>
        <dbReference type="ARBA" id="ARBA00022889"/>
    </source>
</evidence>
<organism evidence="29 30">
    <name type="scientific">Acipenser oxyrinchus oxyrinchus</name>
    <dbReference type="NCBI Taxonomy" id="40147"/>
    <lineage>
        <taxon>Eukaryota</taxon>
        <taxon>Metazoa</taxon>
        <taxon>Chordata</taxon>
        <taxon>Craniata</taxon>
        <taxon>Vertebrata</taxon>
        <taxon>Euteleostomi</taxon>
        <taxon>Actinopterygii</taxon>
        <taxon>Chondrostei</taxon>
        <taxon>Acipenseriformes</taxon>
        <taxon>Acipenseridae</taxon>
        <taxon>Acipenser</taxon>
    </lineage>
</organism>
<dbReference type="SMART" id="SM00445">
    <property type="entry name" value="LINK"/>
    <property type="match status" value="1"/>
</dbReference>
<evidence type="ECO:0000256" key="16">
    <source>
        <dbReference type="ARBA" id="ARBA00023180"/>
    </source>
</evidence>
<dbReference type="Pfam" id="PF00193">
    <property type="entry name" value="Xlink"/>
    <property type="match status" value="1"/>
</dbReference>
<name>A0AAD8D3F1_ACIOX</name>
<keyword evidence="13 26" id="KW-0472">Membrane</keyword>
<keyword evidence="17" id="KW-0966">Cell projection</keyword>
<evidence type="ECO:0000256" key="24">
    <source>
        <dbReference type="PROSITE-ProRule" id="PRU00323"/>
    </source>
</evidence>
<evidence type="ECO:0000256" key="18">
    <source>
        <dbReference type="ARBA" id="ARBA00029917"/>
    </source>
</evidence>
<dbReference type="InterPro" id="IPR000538">
    <property type="entry name" value="Link_dom"/>
</dbReference>
<keyword evidence="8 26" id="KW-0812">Transmembrane</keyword>
<keyword evidence="14 24" id="KW-1015">Disulfide bond</keyword>
<keyword evidence="9 27" id="KW-0732">Signal</keyword>
<evidence type="ECO:0000256" key="17">
    <source>
        <dbReference type="ARBA" id="ARBA00023273"/>
    </source>
</evidence>
<dbReference type="GO" id="GO:0007155">
    <property type="term" value="P:cell adhesion"/>
    <property type="evidence" value="ECO:0007669"/>
    <property type="project" value="UniProtKB-KW"/>
</dbReference>
<dbReference type="AlphaFoldDB" id="A0AAD8D3F1"/>
<protein>
    <recommendedName>
        <fullName evidence="4">CD44 antigen</fullName>
    </recommendedName>
    <alternativeName>
        <fullName evidence="22">GP90 lymphocyte homing/adhesion receptor</fullName>
    </alternativeName>
    <alternativeName>
        <fullName evidence="21">HUTCH-I</fullName>
    </alternativeName>
    <alternativeName>
        <fullName evidence="23">Hermes antigen</fullName>
    </alternativeName>
    <alternativeName>
        <fullName evidence="20">Hyaluronate receptor</fullName>
    </alternativeName>
    <alternativeName>
        <fullName evidence="18">Phagocytic glycoprotein 1</fullName>
    </alternativeName>
    <alternativeName>
        <fullName evidence="19">Phagocytic glycoprotein I</fullName>
    </alternativeName>
</protein>
<evidence type="ECO:0000313" key="29">
    <source>
        <dbReference type="EMBL" id="KAK1161589.1"/>
    </source>
</evidence>
<evidence type="ECO:0000256" key="2">
    <source>
        <dbReference type="ARBA" id="ARBA00004251"/>
    </source>
</evidence>
<feature type="compositionally biased region" description="Basic and acidic residues" evidence="25">
    <location>
        <begin position="224"/>
        <end position="233"/>
    </location>
</feature>
<evidence type="ECO:0000313" key="30">
    <source>
        <dbReference type="Proteomes" id="UP001230051"/>
    </source>
</evidence>
<evidence type="ECO:0000256" key="27">
    <source>
        <dbReference type="SAM" id="SignalP"/>
    </source>
</evidence>
<proteinExistence type="predicted"/>
<evidence type="ECO:0000256" key="4">
    <source>
        <dbReference type="ARBA" id="ARBA00020474"/>
    </source>
</evidence>
<dbReference type="SUPFAM" id="SSF56436">
    <property type="entry name" value="C-type lectin-like"/>
    <property type="match status" value="1"/>
</dbReference>
<comment type="subcellular location">
    <subcellularLocation>
        <location evidence="2">Cell membrane</location>
        <topology evidence="2">Single-pass type I membrane protein</topology>
    </subcellularLocation>
    <subcellularLocation>
        <location evidence="1">Cell projection</location>
        <location evidence="1">Microvillus</location>
    </subcellularLocation>
    <subcellularLocation>
        <location evidence="3">Secreted</location>
    </subcellularLocation>
</comment>
<evidence type="ECO:0000256" key="6">
    <source>
        <dbReference type="ARBA" id="ARBA00022525"/>
    </source>
</evidence>
<evidence type="ECO:0000256" key="19">
    <source>
        <dbReference type="ARBA" id="ARBA00029928"/>
    </source>
</evidence>
<evidence type="ECO:0000256" key="14">
    <source>
        <dbReference type="ARBA" id="ARBA00023157"/>
    </source>
</evidence>
<reference evidence="29" key="1">
    <citation type="submission" date="2022-02" db="EMBL/GenBank/DDBJ databases">
        <title>Atlantic sturgeon de novo genome assembly.</title>
        <authorList>
            <person name="Stock M."/>
            <person name="Klopp C."/>
            <person name="Guiguen Y."/>
            <person name="Cabau C."/>
            <person name="Parinello H."/>
            <person name="Santidrian Yebra-Pimentel E."/>
            <person name="Kuhl H."/>
            <person name="Dirks R.P."/>
            <person name="Guessner J."/>
            <person name="Wuertz S."/>
            <person name="Du K."/>
            <person name="Schartl M."/>
        </authorList>
    </citation>
    <scope>NUCLEOTIDE SEQUENCE</scope>
    <source>
        <strain evidence="29">STURGEONOMICS-FGT-2020</strain>
        <tissue evidence="29">Whole blood</tissue>
    </source>
</reference>
<sequence>MPWSQNLLLLACGLIALQSSLAAQGVSRSCSYGGLFHVEQNGRYSLTYSTAEELCMSINTTLATKEQIQIAFDLGFQTCRYGWIQNHSVVILRQKPYILCAANKTGIIISDMISQLYDAYCFNASDTKDKNCELSIMPSDTFETFLDAHVDNESTTDPETGTVSTTTSAAIVPPLHVDEDKATPIEPTAGDTTANDVQEGDDAGPRVTTQSHHSSTFHISAGEDTSHRGKNDNMIRSGGFGLMTSAPPAQQSSRVLSDWLVIIVVVAAILIMVLVCAVILSRKRWCGKKKSLVISGNAGEKGGKEQEMVQLMNKEKSQENGAASEEFTVITLEEPTKKTQLA</sequence>
<dbReference type="GO" id="GO:0009986">
    <property type="term" value="C:cell surface"/>
    <property type="evidence" value="ECO:0007669"/>
    <property type="project" value="UniProtKB-ARBA"/>
</dbReference>
<dbReference type="PANTHER" id="PTHR10225:SF6">
    <property type="entry name" value="CD44 ANTIGEN"/>
    <property type="match status" value="1"/>
</dbReference>
<keyword evidence="30" id="KW-1185">Reference proteome</keyword>
<evidence type="ECO:0000256" key="20">
    <source>
        <dbReference type="ARBA" id="ARBA00031179"/>
    </source>
</evidence>
<comment type="caution">
    <text evidence="29">The sequence shown here is derived from an EMBL/GenBank/DDBJ whole genome shotgun (WGS) entry which is preliminary data.</text>
</comment>
<dbReference type="GO" id="GO:0005902">
    <property type="term" value="C:microvillus"/>
    <property type="evidence" value="ECO:0007669"/>
    <property type="project" value="UniProtKB-SubCell"/>
</dbReference>
<evidence type="ECO:0000256" key="13">
    <source>
        <dbReference type="ARBA" id="ARBA00023136"/>
    </source>
</evidence>
<evidence type="ECO:0000256" key="21">
    <source>
        <dbReference type="ARBA" id="ARBA00031823"/>
    </source>
</evidence>
<dbReference type="GO" id="GO:0005576">
    <property type="term" value="C:extracellular region"/>
    <property type="evidence" value="ECO:0007669"/>
    <property type="project" value="UniProtKB-SubCell"/>
</dbReference>
<feature type="signal peptide" evidence="27">
    <location>
        <begin position="1"/>
        <end position="22"/>
    </location>
</feature>
<evidence type="ECO:0000256" key="23">
    <source>
        <dbReference type="ARBA" id="ARBA00032917"/>
    </source>
</evidence>
<dbReference type="GO" id="GO:0070374">
    <property type="term" value="P:positive regulation of ERK1 and ERK2 cascade"/>
    <property type="evidence" value="ECO:0007669"/>
    <property type="project" value="TreeGrafter"/>
</dbReference>
<keyword evidence="10" id="KW-0130">Cell adhesion</keyword>
<dbReference type="GO" id="GO:0006954">
    <property type="term" value="P:inflammatory response"/>
    <property type="evidence" value="ECO:0007669"/>
    <property type="project" value="TreeGrafter"/>
</dbReference>
<dbReference type="GO" id="GO:0009653">
    <property type="term" value="P:anatomical structure morphogenesis"/>
    <property type="evidence" value="ECO:0007669"/>
    <property type="project" value="UniProtKB-ARBA"/>
</dbReference>
<keyword evidence="11" id="KW-0654">Proteoglycan</keyword>
<evidence type="ECO:0000259" key="28">
    <source>
        <dbReference type="PROSITE" id="PS50963"/>
    </source>
</evidence>
<dbReference type="GO" id="GO:0035692">
    <property type="term" value="C:macrophage migration inhibitory factor receptor complex"/>
    <property type="evidence" value="ECO:0007669"/>
    <property type="project" value="TreeGrafter"/>
</dbReference>
<evidence type="ECO:0000256" key="9">
    <source>
        <dbReference type="ARBA" id="ARBA00022729"/>
    </source>
</evidence>
<comment type="caution">
    <text evidence="24">Lacks conserved residue(s) required for the propagation of feature annotation.</text>
</comment>
<keyword evidence="7" id="KW-0597">Phosphoprotein</keyword>
<evidence type="ECO:0000256" key="12">
    <source>
        <dbReference type="ARBA" id="ARBA00022989"/>
    </source>
</evidence>
<feature type="disulfide bond" evidence="24">
    <location>
        <begin position="79"/>
        <end position="100"/>
    </location>
</feature>
<dbReference type="Proteomes" id="UP001230051">
    <property type="component" value="Unassembled WGS sequence"/>
</dbReference>
<dbReference type="PRINTS" id="PR00658">
    <property type="entry name" value="CD44"/>
</dbReference>
<feature type="chain" id="PRO_5042272905" description="CD44 antigen" evidence="27">
    <location>
        <begin position="23"/>
        <end position="342"/>
    </location>
</feature>
<feature type="transmembrane region" description="Helical" evidence="26">
    <location>
        <begin position="259"/>
        <end position="280"/>
    </location>
</feature>
<dbReference type="InterPro" id="IPR016187">
    <property type="entry name" value="CTDL_fold"/>
</dbReference>
<keyword evidence="16" id="KW-0325">Glycoprotein</keyword>